<reference evidence="2" key="2">
    <citation type="submission" date="2023-05" db="EMBL/GenBank/DDBJ databases">
        <authorList>
            <person name="Fouks B."/>
        </authorList>
    </citation>
    <scope>NUCLEOTIDE SEQUENCE</scope>
    <source>
        <strain evidence="2">Stay&amp;Tobe</strain>
        <tissue evidence="2">Testes</tissue>
    </source>
</reference>
<evidence type="ECO:0000313" key="2">
    <source>
        <dbReference type="EMBL" id="KAJ9599847.1"/>
    </source>
</evidence>
<keyword evidence="1" id="KW-0812">Transmembrane</keyword>
<comment type="caution">
    <text evidence="2">The sequence shown here is derived from an EMBL/GenBank/DDBJ whole genome shotgun (WGS) entry which is preliminary data.</text>
</comment>
<evidence type="ECO:0000313" key="3">
    <source>
        <dbReference type="Proteomes" id="UP001233999"/>
    </source>
</evidence>
<dbReference type="AlphaFoldDB" id="A0AAD8ES83"/>
<feature type="transmembrane region" description="Helical" evidence="1">
    <location>
        <begin position="21"/>
        <end position="38"/>
    </location>
</feature>
<dbReference type="Proteomes" id="UP001233999">
    <property type="component" value="Unassembled WGS sequence"/>
</dbReference>
<name>A0AAD8ES83_DIPPU</name>
<keyword evidence="1" id="KW-1133">Transmembrane helix</keyword>
<reference evidence="2" key="1">
    <citation type="journal article" date="2023" name="IScience">
        <title>Live-bearing cockroach genome reveals convergent evolutionary mechanisms linked to viviparity in insects and beyond.</title>
        <authorList>
            <person name="Fouks B."/>
            <person name="Harrison M.C."/>
            <person name="Mikhailova A.A."/>
            <person name="Marchal E."/>
            <person name="English S."/>
            <person name="Carruthers M."/>
            <person name="Jennings E.C."/>
            <person name="Chiamaka E.L."/>
            <person name="Frigard R.A."/>
            <person name="Pippel M."/>
            <person name="Attardo G.M."/>
            <person name="Benoit J.B."/>
            <person name="Bornberg-Bauer E."/>
            <person name="Tobe S.S."/>
        </authorList>
    </citation>
    <scope>NUCLEOTIDE SEQUENCE</scope>
    <source>
        <strain evidence="2">Stay&amp;Tobe</strain>
    </source>
</reference>
<sequence>STSQKQRVIQPDSFLYQLWEAIALIIGGYISFGLVVYQLCTQDYMTRLFVIGYIFDTLYIIRPYIKLRLAYENEVGELVTRISLIRRRYECK</sequence>
<dbReference type="EMBL" id="JASPKZ010000467">
    <property type="protein sequence ID" value="KAJ9599847.1"/>
    <property type="molecule type" value="Genomic_DNA"/>
</dbReference>
<gene>
    <name evidence="2" type="ORF">L9F63_009887</name>
</gene>
<evidence type="ECO:0000256" key="1">
    <source>
        <dbReference type="SAM" id="Phobius"/>
    </source>
</evidence>
<proteinExistence type="predicted"/>
<accession>A0AAD8ES83</accession>
<feature type="non-terminal residue" evidence="2">
    <location>
        <position position="1"/>
    </location>
</feature>
<organism evidence="2 3">
    <name type="scientific">Diploptera punctata</name>
    <name type="common">Pacific beetle cockroach</name>
    <dbReference type="NCBI Taxonomy" id="6984"/>
    <lineage>
        <taxon>Eukaryota</taxon>
        <taxon>Metazoa</taxon>
        <taxon>Ecdysozoa</taxon>
        <taxon>Arthropoda</taxon>
        <taxon>Hexapoda</taxon>
        <taxon>Insecta</taxon>
        <taxon>Pterygota</taxon>
        <taxon>Neoptera</taxon>
        <taxon>Polyneoptera</taxon>
        <taxon>Dictyoptera</taxon>
        <taxon>Blattodea</taxon>
        <taxon>Blaberoidea</taxon>
        <taxon>Blaberidae</taxon>
        <taxon>Diplopterinae</taxon>
        <taxon>Diploptera</taxon>
    </lineage>
</organism>
<protein>
    <submittedName>
        <fullName evidence="2">Uncharacterized protein</fullName>
    </submittedName>
</protein>
<keyword evidence="1" id="KW-0472">Membrane</keyword>
<keyword evidence="3" id="KW-1185">Reference proteome</keyword>